<evidence type="ECO:0000313" key="2">
    <source>
        <dbReference type="EMBL" id="EWM20303.1"/>
    </source>
</evidence>
<dbReference type="AlphaFoldDB" id="W7T9V4"/>
<feature type="non-terminal residue" evidence="2">
    <location>
        <position position="139"/>
    </location>
</feature>
<sequence>MYESTGQEKTAPMMGTAPVPQTMEGGMEAGRVSDGTQTGSLPSEYRPMEGQWKDHCFACFSQMNPTCLTACFVPCLALAMLSKRMGYAPYKGILYGLLAAFVLGWLLGILVFYSLAVFVITFQLLLLVRAKFNLPVPPS</sequence>
<keyword evidence="1" id="KW-1133">Transmembrane helix</keyword>
<evidence type="ECO:0000256" key="1">
    <source>
        <dbReference type="SAM" id="Phobius"/>
    </source>
</evidence>
<keyword evidence="3" id="KW-1185">Reference proteome</keyword>
<comment type="caution">
    <text evidence="2">The sequence shown here is derived from an EMBL/GenBank/DDBJ whole genome shotgun (WGS) entry which is preliminary data.</text>
</comment>
<keyword evidence="1" id="KW-0812">Transmembrane</keyword>
<evidence type="ECO:0000313" key="3">
    <source>
        <dbReference type="Proteomes" id="UP000019335"/>
    </source>
</evidence>
<protein>
    <submittedName>
        <fullName evidence="2">Uncharacterized protein family Cys-rich</fullName>
    </submittedName>
</protein>
<keyword evidence="1" id="KW-0472">Membrane</keyword>
<accession>W7T9V4</accession>
<organism evidence="2 3">
    <name type="scientific">Nannochloropsis gaditana</name>
    <dbReference type="NCBI Taxonomy" id="72520"/>
    <lineage>
        <taxon>Eukaryota</taxon>
        <taxon>Sar</taxon>
        <taxon>Stramenopiles</taxon>
        <taxon>Ochrophyta</taxon>
        <taxon>Eustigmatophyceae</taxon>
        <taxon>Eustigmatales</taxon>
        <taxon>Monodopsidaceae</taxon>
        <taxon>Nannochloropsis</taxon>
    </lineage>
</organism>
<feature type="transmembrane region" description="Helical" evidence="1">
    <location>
        <begin position="93"/>
        <end position="126"/>
    </location>
</feature>
<dbReference type="OrthoDB" id="166822at2759"/>
<dbReference type="EMBL" id="AZIL01003216">
    <property type="protein sequence ID" value="EWM20303.1"/>
    <property type="molecule type" value="Genomic_DNA"/>
</dbReference>
<name>W7T9V4_9STRA</name>
<proteinExistence type="predicted"/>
<dbReference type="Proteomes" id="UP000019335">
    <property type="component" value="Unassembled WGS sequence"/>
</dbReference>
<gene>
    <name evidence="2" type="ORF">Naga_101531g2</name>
</gene>
<reference evidence="2 3" key="1">
    <citation type="journal article" date="2014" name="Mol. Plant">
        <title>Chromosome Scale Genome Assembly and Transcriptome Profiling of Nannochloropsis gaditana in Nitrogen Depletion.</title>
        <authorList>
            <person name="Corteggiani Carpinelli E."/>
            <person name="Telatin A."/>
            <person name="Vitulo N."/>
            <person name="Forcato C."/>
            <person name="D'Angelo M."/>
            <person name="Schiavon R."/>
            <person name="Vezzi A."/>
            <person name="Giacometti G.M."/>
            <person name="Morosinotto T."/>
            <person name="Valle G."/>
        </authorList>
    </citation>
    <scope>NUCLEOTIDE SEQUENCE [LARGE SCALE GENOMIC DNA]</scope>
    <source>
        <strain evidence="2 3">B-31</strain>
    </source>
</reference>